<dbReference type="Proteomes" id="UP000224974">
    <property type="component" value="Unassembled WGS sequence"/>
</dbReference>
<name>A0A2C6DS62_9GAMM</name>
<dbReference type="InterPro" id="IPR007076">
    <property type="entry name" value="TfoX_N"/>
</dbReference>
<feature type="domain" description="TfoX N-terminal" evidence="1">
    <location>
        <begin position="15"/>
        <end position="107"/>
    </location>
</feature>
<dbReference type="STRING" id="1111728.GCA_000427805_03789"/>
<dbReference type="Gene3D" id="3.30.1460.30">
    <property type="entry name" value="YgaC/TfoX-N like chaperone"/>
    <property type="match status" value="1"/>
</dbReference>
<dbReference type="AlphaFoldDB" id="A0A2C6DS62"/>
<dbReference type="PANTHER" id="PTHR36121:SF1">
    <property type="entry name" value="PROTEIN SXY"/>
    <property type="match status" value="1"/>
</dbReference>
<evidence type="ECO:0000313" key="5">
    <source>
        <dbReference type="Proteomes" id="UP000224974"/>
    </source>
</evidence>
<reference evidence="5" key="1">
    <citation type="submission" date="2017-09" db="EMBL/GenBank/DDBJ databases">
        <title>FDA dAtabase for Regulatory Grade micrObial Sequences (FDA-ARGOS): Supporting development and validation of Infectious Disease Dx tests.</title>
        <authorList>
            <person name="Minogue T."/>
            <person name="Wolcott M."/>
            <person name="Wasieloski L."/>
            <person name="Aguilar W."/>
            <person name="Moore D."/>
            <person name="Tallon L."/>
            <person name="Sadzewicz L."/>
            <person name="Ott S."/>
            <person name="Zhao X."/>
            <person name="Nagaraj S."/>
            <person name="Vavikolanu K."/>
            <person name="Aluvathingal J."/>
            <person name="Nadendla S."/>
            <person name="Sichtig H."/>
        </authorList>
    </citation>
    <scope>NUCLEOTIDE SEQUENCE [LARGE SCALE GENOMIC DNA]</scope>
    <source>
        <strain evidence="5">FDAARGOS_387</strain>
    </source>
</reference>
<organism evidence="3 5">
    <name type="scientific">Budvicia aquatica</name>
    <dbReference type="NCBI Taxonomy" id="82979"/>
    <lineage>
        <taxon>Bacteria</taxon>
        <taxon>Pseudomonadati</taxon>
        <taxon>Pseudomonadota</taxon>
        <taxon>Gammaproteobacteria</taxon>
        <taxon>Enterobacterales</taxon>
        <taxon>Budviciaceae</taxon>
        <taxon>Budvicia</taxon>
    </lineage>
</organism>
<proteinExistence type="predicted"/>
<dbReference type="SUPFAM" id="SSF159894">
    <property type="entry name" value="YgaC/TfoX-N like"/>
    <property type="match status" value="1"/>
</dbReference>
<dbReference type="OrthoDB" id="4225809at2"/>
<reference evidence="3" key="2">
    <citation type="submission" date="2017-09" db="EMBL/GenBank/DDBJ databases">
        <title>FDA dAtabase for Regulatory Grade micrObial Sequences (FDA-ARGOS): Supporting development and validation of Infectious Disease Dx tests.</title>
        <authorList>
            <person name="Minogue T."/>
            <person name="Wolcott M."/>
            <person name="Wasieloski L."/>
            <person name="Aguilar W."/>
            <person name="Moore D."/>
            <person name="Tallon L.J."/>
            <person name="Sadzewicz L."/>
            <person name="Ott S."/>
            <person name="Zhao X."/>
            <person name="Nagaraj S."/>
            <person name="Vavikolanu K."/>
            <person name="Aluvathingal J."/>
            <person name="Nadendla S."/>
            <person name="Sichtig H."/>
        </authorList>
    </citation>
    <scope>NUCLEOTIDE SEQUENCE</scope>
    <source>
        <strain evidence="3">FDAARGOS_387</strain>
    </source>
</reference>
<evidence type="ECO:0000313" key="4">
    <source>
        <dbReference type="EMBL" id="VFS51607.1"/>
    </source>
</evidence>
<dbReference type="InterPro" id="IPR026256">
    <property type="entry name" value="TfoX-like_gammaprotbact"/>
</dbReference>
<evidence type="ECO:0000259" key="1">
    <source>
        <dbReference type="Pfam" id="PF04993"/>
    </source>
</evidence>
<dbReference type="Gene3D" id="1.10.150.20">
    <property type="entry name" value="5' to 3' exonuclease, C-terminal subdomain"/>
    <property type="match status" value="1"/>
</dbReference>
<dbReference type="Proteomes" id="UP000373449">
    <property type="component" value="Unassembled WGS sequence"/>
</dbReference>
<evidence type="ECO:0000259" key="2">
    <source>
        <dbReference type="Pfam" id="PF04994"/>
    </source>
</evidence>
<dbReference type="Pfam" id="PF04993">
    <property type="entry name" value="TfoX_N"/>
    <property type="match status" value="1"/>
</dbReference>
<reference evidence="4 6" key="3">
    <citation type="submission" date="2019-03" db="EMBL/GenBank/DDBJ databases">
        <authorList>
            <consortium name="Pathogen Informatics"/>
        </authorList>
    </citation>
    <scope>NUCLEOTIDE SEQUENCE [LARGE SCALE GENOMIC DNA]</scope>
    <source>
        <strain evidence="4 6">NCTC12282</strain>
    </source>
</reference>
<gene>
    <name evidence="4" type="primary">sxy</name>
    <name evidence="3" type="ORF">CRN84_19150</name>
    <name evidence="4" type="ORF">NCTC12282_05254</name>
</gene>
<evidence type="ECO:0000313" key="6">
    <source>
        <dbReference type="Proteomes" id="UP000373449"/>
    </source>
</evidence>
<dbReference type="EMBL" id="CAADJA010000002">
    <property type="protein sequence ID" value="VFS51607.1"/>
    <property type="molecule type" value="Genomic_DNA"/>
</dbReference>
<protein>
    <submittedName>
        <fullName evidence="4">Regulator of competence-specific genes</fullName>
    </submittedName>
</protein>
<dbReference type="InterPro" id="IPR047525">
    <property type="entry name" value="TfoX-like"/>
</dbReference>
<dbReference type="InterPro" id="IPR007077">
    <property type="entry name" value="TfoX_C"/>
</dbReference>
<dbReference type="PIRSF" id="PIRSF028788">
    <property type="entry name" value="TfoX_Sxy"/>
    <property type="match status" value="1"/>
</dbReference>
<feature type="domain" description="TfoX C-terminal" evidence="2">
    <location>
        <begin position="120"/>
        <end position="197"/>
    </location>
</feature>
<dbReference type="EMBL" id="PDDX01000001">
    <property type="protein sequence ID" value="PHI31305.1"/>
    <property type="molecule type" value="Genomic_DNA"/>
</dbReference>
<accession>A0A2C6DS62</accession>
<dbReference type="PANTHER" id="PTHR36121">
    <property type="entry name" value="PROTEIN SXY"/>
    <property type="match status" value="1"/>
</dbReference>
<dbReference type="RefSeq" id="WP_036015116.1">
    <property type="nucleotide sequence ID" value="NZ_CAADJA010000002.1"/>
</dbReference>
<dbReference type="Pfam" id="PF04994">
    <property type="entry name" value="TfoX_C"/>
    <property type="match status" value="1"/>
</dbReference>
<sequence length="201" mass="22938">MDRKETKQLVSEVIEYFSGLGKLTSRSMFGGYGICQHKVMFGLVSERKFYLRANRNLETVFITHGMAQFVYRKRGAPVLMRYFHVNESLWNERELLDELVSYSLSAAINDIEEKSKPEGARLKDLPNLNISIERLLRRAGIISVGDLINFGAINSYIRVRAIKKDVSSELLFYLAGAIEGCHSAALPESIRNELLEHLKCY</sequence>
<keyword evidence="5" id="KW-1185">Reference proteome</keyword>
<dbReference type="GO" id="GO:0030420">
    <property type="term" value="P:establishment of competence for transformation"/>
    <property type="evidence" value="ECO:0007669"/>
    <property type="project" value="InterPro"/>
</dbReference>
<evidence type="ECO:0000313" key="3">
    <source>
        <dbReference type="EMBL" id="PHI31305.1"/>
    </source>
</evidence>